<reference evidence="2 3" key="1">
    <citation type="submission" date="2019-01" db="EMBL/GenBank/DDBJ databases">
        <title>Insights into ecological role of a new deltaproteobacterial order Candidatus Sinidesulfobacterales (Sva0485) by metagenomics and metatranscriptomics.</title>
        <authorList>
            <person name="Tan S."/>
            <person name="Liu J."/>
            <person name="Fang Y."/>
            <person name="Hedlund B."/>
            <person name="Lian Z.-H."/>
            <person name="Huang L.-Y."/>
            <person name="Li J.-T."/>
            <person name="Huang L.-N."/>
            <person name="Li W.-J."/>
            <person name="Jiang H.-C."/>
            <person name="Dong H.-L."/>
            <person name="Shu W.-S."/>
        </authorList>
    </citation>
    <scope>NUCLEOTIDE SEQUENCE [LARGE SCALE GENOMIC DNA]</scope>
    <source>
        <strain evidence="2">AP4</strain>
    </source>
</reference>
<sequence length="62" mass="7334">MFNHINFIFIYDILILAIVFIGSFFIGRFIGNLVKFALKNLKNNLFINLKNMQDSIRRLDKP</sequence>
<feature type="transmembrane region" description="Helical" evidence="1">
    <location>
        <begin position="6"/>
        <end position="30"/>
    </location>
</feature>
<name>A0A520XDE4_9DELT</name>
<gene>
    <name evidence="2" type="ORF">EVJ48_05495</name>
</gene>
<dbReference type="EMBL" id="SHMQ01000012">
    <property type="protein sequence ID" value="RZV39168.1"/>
    <property type="molecule type" value="Genomic_DNA"/>
</dbReference>
<proteinExistence type="predicted"/>
<keyword evidence="1" id="KW-0812">Transmembrane</keyword>
<accession>A0A520XDE4</accession>
<dbReference type="AlphaFoldDB" id="A0A520XDE4"/>
<evidence type="ECO:0000256" key="1">
    <source>
        <dbReference type="SAM" id="Phobius"/>
    </source>
</evidence>
<evidence type="ECO:0000313" key="2">
    <source>
        <dbReference type="EMBL" id="RZV39168.1"/>
    </source>
</evidence>
<dbReference type="Proteomes" id="UP000322454">
    <property type="component" value="Unassembled WGS sequence"/>
</dbReference>
<comment type="caution">
    <text evidence="2">The sequence shown here is derived from an EMBL/GenBank/DDBJ whole genome shotgun (WGS) entry which is preliminary data.</text>
</comment>
<keyword evidence="1" id="KW-1133">Transmembrane helix</keyword>
<organism evidence="2 3">
    <name type="scientific">Candidatus Acidulodesulfobacterium acidiphilum</name>
    <dbReference type="NCBI Taxonomy" id="2597224"/>
    <lineage>
        <taxon>Bacteria</taxon>
        <taxon>Deltaproteobacteria</taxon>
        <taxon>Candidatus Acidulodesulfobacterales</taxon>
        <taxon>Candidatus Acidulodesulfobacterium</taxon>
    </lineage>
</organism>
<protein>
    <submittedName>
        <fullName evidence="2">Uncharacterized protein</fullName>
    </submittedName>
</protein>
<evidence type="ECO:0000313" key="3">
    <source>
        <dbReference type="Proteomes" id="UP000322454"/>
    </source>
</evidence>
<keyword evidence="1" id="KW-0472">Membrane</keyword>